<reference evidence="2" key="1">
    <citation type="journal article" date="2019" name="Int. J. Syst. Evol. Microbiol.">
        <title>The Global Catalogue of Microorganisms (GCM) 10K type strain sequencing project: providing services to taxonomists for standard genome sequencing and annotation.</title>
        <authorList>
            <consortium name="The Broad Institute Genomics Platform"/>
            <consortium name="The Broad Institute Genome Sequencing Center for Infectious Disease"/>
            <person name="Wu L."/>
            <person name="Ma J."/>
        </authorList>
    </citation>
    <scope>NUCLEOTIDE SEQUENCE [LARGE SCALE GENOMIC DNA]</scope>
    <source>
        <strain evidence="2">JCM 17925</strain>
    </source>
</reference>
<gene>
    <name evidence="1" type="ORF">GCM10023187_46090</name>
</gene>
<keyword evidence="2" id="KW-1185">Reference proteome</keyword>
<dbReference type="Proteomes" id="UP001500936">
    <property type="component" value="Unassembled WGS sequence"/>
</dbReference>
<evidence type="ECO:0000313" key="1">
    <source>
        <dbReference type="EMBL" id="GAA4415528.1"/>
    </source>
</evidence>
<organism evidence="1 2">
    <name type="scientific">Nibrella viscosa</name>
    <dbReference type="NCBI Taxonomy" id="1084524"/>
    <lineage>
        <taxon>Bacteria</taxon>
        <taxon>Pseudomonadati</taxon>
        <taxon>Bacteroidota</taxon>
        <taxon>Cytophagia</taxon>
        <taxon>Cytophagales</taxon>
        <taxon>Spirosomataceae</taxon>
        <taxon>Nibrella</taxon>
    </lineage>
</organism>
<proteinExistence type="predicted"/>
<protein>
    <submittedName>
        <fullName evidence="1">Uncharacterized protein</fullName>
    </submittedName>
</protein>
<dbReference type="EMBL" id="BAABHB010000013">
    <property type="protein sequence ID" value="GAA4415528.1"/>
    <property type="molecule type" value="Genomic_DNA"/>
</dbReference>
<evidence type="ECO:0000313" key="2">
    <source>
        <dbReference type="Proteomes" id="UP001500936"/>
    </source>
</evidence>
<name>A0ABP8KTH9_9BACT</name>
<dbReference type="RefSeq" id="WP_345270410.1">
    <property type="nucleotide sequence ID" value="NZ_BAABHB010000013.1"/>
</dbReference>
<sequence>MISQLRKRHVAVWTTLAIALPVGFLTAYQRIPATVSDQSLPDSQPSALPEVVAMAETPALQLVRRANASDGQQLEVIVRQPLTTASALVYWSDGPIGNEAAGKTLLGRLGPRGTYRFAVPDASADEPAWTISLYDGIKSRPIDTILLKP</sequence>
<accession>A0ABP8KTH9</accession>
<comment type="caution">
    <text evidence="1">The sequence shown here is derived from an EMBL/GenBank/DDBJ whole genome shotgun (WGS) entry which is preliminary data.</text>
</comment>